<dbReference type="PANTHER" id="PTHR10909:SF382">
    <property type="entry name" value="ACYL-COENZYME A OXIDASE"/>
    <property type="match status" value="1"/>
</dbReference>
<keyword evidence="7" id="KW-1185">Reference proteome</keyword>
<keyword evidence="4" id="KW-0443">Lipid metabolism</keyword>
<dbReference type="SUPFAM" id="SSF47203">
    <property type="entry name" value="Acyl-CoA dehydrogenase C-terminal domain-like"/>
    <property type="match status" value="1"/>
</dbReference>
<dbReference type="AlphaFoldDB" id="A0AAV2S931"/>
<evidence type="ECO:0000256" key="1">
    <source>
        <dbReference type="ARBA" id="ARBA00006288"/>
    </source>
</evidence>
<dbReference type="GO" id="GO:0071949">
    <property type="term" value="F:FAD binding"/>
    <property type="evidence" value="ECO:0007669"/>
    <property type="project" value="InterPro"/>
</dbReference>
<evidence type="ECO:0000256" key="2">
    <source>
        <dbReference type="ARBA" id="ARBA00022832"/>
    </source>
</evidence>
<dbReference type="FunFam" id="1.20.140.10:FF:000007">
    <property type="entry name" value="Acyl-coenzyme A oxidase"/>
    <property type="match status" value="1"/>
</dbReference>
<comment type="caution">
    <text evidence="6">The sequence shown here is derived from an EMBL/GenBank/DDBJ whole genome shotgun (WGS) entry which is preliminary data.</text>
</comment>
<evidence type="ECO:0000256" key="4">
    <source>
        <dbReference type="ARBA" id="ARBA00023098"/>
    </source>
</evidence>
<dbReference type="GO" id="GO:0033540">
    <property type="term" value="P:fatty acid beta-oxidation using acyl-CoA oxidase"/>
    <property type="evidence" value="ECO:0007669"/>
    <property type="project" value="TreeGrafter"/>
</dbReference>
<dbReference type="Pfam" id="PF01756">
    <property type="entry name" value="ACOX"/>
    <property type="match status" value="1"/>
</dbReference>
<dbReference type="InterPro" id="IPR002655">
    <property type="entry name" value="Acyl-CoA_oxidase_C"/>
</dbReference>
<name>A0AAV2S931_MEGNR</name>
<sequence length="194" mass="21608">MTAEGDNSVLMQKVAKERLAVFSKLPVNRDLAPDAASTEYLHDLMNRRENTLFMGLGKEMAKAGRAGMFEAWMLHESDRVQAAAKAYGERVISDQTLNVMADAEESLKPILHQLHHLYLLDIVEKNALTFITNDLITPQFAKEVLEMSREVCRSLGPHALALCDAFAISDSMLSAPIALDWVDYNVTDNQGELD</sequence>
<dbReference type="InterPro" id="IPR012258">
    <property type="entry name" value="Acyl-CoA_oxidase"/>
</dbReference>
<dbReference type="Gene3D" id="1.20.140.10">
    <property type="entry name" value="Butyryl-CoA Dehydrogenase, subunit A, domain 3"/>
    <property type="match status" value="1"/>
</dbReference>
<dbReference type="GO" id="GO:0005504">
    <property type="term" value="F:fatty acid binding"/>
    <property type="evidence" value="ECO:0007669"/>
    <property type="project" value="TreeGrafter"/>
</dbReference>
<protein>
    <recommendedName>
        <fullName evidence="5">Acyl-CoA oxidase C-terminal domain-containing protein</fullName>
    </recommendedName>
</protein>
<organism evidence="6 7">
    <name type="scientific">Meganyctiphanes norvegica</name>
    <name type="common">Northern krill</name>
    <name type="synonym">Thysanopoda norvegica</name>
    <dbReference type="NCBI Taxonomy" id="48144"/>
    <lineage>
        <taxon>Eukaryota</taxon>
        <taxon>Metazoa</taxon>
        <taxon>Ecdysozoa</taxon>
        <taxon>Arthropoda</taxon>
        <taxon>Crustacea</taxon>
        <taxon>Multicrustacea</taxon>
        <taxon>Malacostraca</taxon>
        <taxon>Eumalacostraca</taxon>
        <taxon>Eucarida</taxon>
        <taxon>Euphausiacea</taxon>
        <taxon>Euphausiidae</taxon>
        <taxon>Meganyctiphanes</taxon>
    </lineage>
</organism>
<dbReference type="Proteomes" id="UP001497623">
    <property type="component" value="Unassembled WGS sequence"/>
</dbReference>
<dbReference type="GO" id="GO:0005777">
    <property type="term" value="C:peroxisome"/>
    <property type="evidence" value="ECO:0007669"/>
    <property type="project" value="InterPro"/>
</dbReference>
<gene>
    <name evidence="6" type="ORF">MNOR_LOCUS34715</name>
</gene>
<feature type="domain" description="Acyl-CoA oxidase C-terminal" evidence="5">
    <location>
        <begin position="59"/>
        <end position="178"/>
    </location>
</feature>
<comment type="similarity">
    <text evidence="1">Belongs to the acyl-CoA oxidase family.</text>
</comment>
<evidence type="ECO:0000313" key="6">
    <source>
        <dbReference type="EMBL" id="CAL4175991.1"/>
    </source>
</evidence>
<accession>A0AAV2S931</accession>
<proteinExistence type="inferred from homology"/>
<dbReference type="InterPro" id="IPR036250">
    <property type="entry name" value="AcylCo_DH-like_C"/>
</dbReference>
<dbReference type="GO" id="GO:0055088">
    <property type="term" value="P:lipid homeostasis"/>
    <property type="evidence" value="ECO:0007669"/>
    <property type="project" value="TreeGrafter"/>
</dbReference>
<dbReference type="GO" id="GO:0003997">
    <property type="term" value="F:acyl-CoA oxidase activity"/>
    <property type="evidence" value="ECO:0007669"/>
    <property type="project" value="InterPro"/>
</dbReference>
<keyword evidence="3" id="KW-0560">Oxidoreductase</keyword>
<dbReference type="PANTHER" id="PTHR10909">
    <property type="entry name" value="ELECTRON TRANSPORT OXIDOREDUCTASE"/>
    <property type="match status" value="1"/>
</dbReference>
<evidence type="ECO:0000259" key="5">
    <source>
        <dbReference type="Pfam" id="PF01756"/>
    </source>
</evidence>
<evidence type="ECO:0000256" key="3">
    <source>
        <dbReference type="ARBA" id="ARBA00023002"/>
    </source>
</evidence>
<reference evidence="6 7" key="1">
    <citation type="submission" date="2024-05" db="EMBL/GenBank/DDBJ databases">
        <authorList>
            <person name="Wallberg A."/>
        </authorList>
    </citation>
    <scope>NUCLEOTIDE SEQUENCE [LARGE SCALE GENOMIC DNA]</scope>
</reference>
<evidence type="ECO:0000313" key="7">
    <source>
        <dbReference type="Proteomes" id="UP001497623"/>
    </source>
</evidence>
<keyword evidence="2" id="KW-0276">Fatty acid metabolism</keyword>
<dbReference type="EMBL" id="CAXKWB010054576">
    <property type="protein sequence ID" value="CAL4175991.1"/>
    <property type="molecule type" value="Genomic_DNA"/>
</dbReference>